<dbReference type="Proteomes" id="UP000193689">
    <property type="component" value="Unassembled WGS sequence"/>
</dbReference>
<feature type="region of interest" description="Disordered" evidence="1">
    <location>
        <begin position="1"/>
        <end position="27"/>
    </location>
</feature>
<keyword evidence="3" id="KW-1185">Reference proteome</keyword>
<evidence type="ECO:0000313" key="3">
    <source>
        <dbReference type="Proteomes" id="UP000193689"/>
    </source>
</evidence>
<organism evidence="2 3">
    <name type="scientific">Pseudomassariella vexata</name>
    <dbReference type="NCBI Taxonomy" id="1141098"/>
    <lineage>
        <taxon>Eukaryota</taxon>
        <taxon>Fungi</taxon>
        <taxon>Dikarya</taxon>
        <taxon>Ascomycota</taxon>
        <taxon>Pezizomycotina</taxon>
        <taxon>Sordariomycetes</taxon>
        <taxon>Xylariomycetidae</taxon>
        <taxon>Amphisphaeriales</taxon>
        <taxon>Pseudomassariaceae</taxon>
        <taxon>Pseudomassariella</taxon>
    </lineage>
</organism>
<dbReference type="RefSeq" id="XP_040711926.1">
    <property type="nucleotide sequence ID" value="XM_040858762.1"/>
</dbReference>
<dbReference type="InParanoid" id="A0A1Y2DJ40"/>
<dbReference type="GeneID" id="63774974"/>
<proteinExistence type="predicted"/>
<reference evidence="2 3" key="1">
    <citation type="submission" date="2016-07" db="EMBL/GenBank/DDBJ databases">
        <title>Pervasive Adenine N6-methylation of Active Genes in Fungi.</title>
        <authorList>
            <consortium name="DOE Joint Genome Institute"/>
            <person name="Mondo S.J."/>
            <person name="Dannebaum R.O."/>
            <person name="Kuo R.C."/>
            <person name="Labutti K."/>
            <person name="Haridas S."/>
            <person name="Kuo A."/>
            <person name="Salamov A."/>
            <person name="Ahrendt S.R."/>
            <person name="Lipzen A."/>
            <person name="Sullivan W."/>
            <person name="Andreopoulos W.B."/>
            <person name="Clum A."/>
            <person name="Lindquist E."/>
            <person name="Daum C."/>
            <person name="Ramamoorthy G.K."/>
            <person name="Gryganskyi A."/>
            <person name="Culley D."/>
            <person name="Magnuson J.K."/>
            <person name="James T.Y."/>
            <person name="O'Malley M.A."/>
            <person name="Stajich J.E."/>
            <person name="Spatafora J.W."/>
            <person name="Visel A."/>
            <person name="Grigoriev I.V."/>
        </authorList>
    </citation>
    <scope>NUCLEOTIDE SEQUENCE [LARGE SCALE GENOMIC DNA]</scope>
    <source>
        <strain evidence="2 3">CBS 129021</strain>
    </source>
</reference>
<gene>
    <name evidence="2" type="ORF">BCR38DRAFT_412935</name>
</gene>
<dbReference type="EMBL" id="MCFJ01000014">
    <property type="protein sequence ID" value="ORY59232.1"/>
    <property type="molecule type" value="Genomic_DNA"/>
</dbReference>
<dbReference type="AlphaFoldDB" id="A0A1Y2DJ40"/>
<evidence type="ECO:0000313" key="2">
    <source>
        <dbReference type="EMBL" id="ORY59232.1"/>
    </source>
</evidence>
<comment type="caution">
    <text evidence="2">The sequence shown here is derived from an EMBL/GenBank/DDBJ whole genome shotgun (WGS) entry which is preliminary data.</text>
</comment>
<name>A0A1Y2DJ40_9PEZI</name>
<sequence length="151" mass="15964">MGKTDNGFFRAPVGSSTTSNPANGKPFEPVFPMPSTNNTHSIFQQEETLRAATFAVRSPQDCKQNDSAEFLQGIDYDDCHDYASSFDAEFTPFAAMASSVDLILAVLQLGMENERLGNNGAFNGATAVFSVMLTNQAACGGGGSGQGSRSM</sequence>
<accession>A0A1Y2DJ40</accession>
<evidence type="ECO:0000256" key="1">
    <source>
        <dbReference type="SAM" id="MobiDB-lite"/>
    </source>
</evidence>
<protein>
    <submittedName>
        <fullName evidence="2">Uncharacterized protein</fullName>
    </submittedName>
</protein>